<dbReference type="InterPro" id="IPR050600">
    <property type="entry name" value="SETD3_SETD6_MTase"/>
</dbReference>
<dbReference type="PANTHER" id="PTHR13271">
    <property type="entry name" value="UNCHARACTERIZED PUTATIVE METHYLTRANSFERASE"/>
    <property type="match status" value="1"/>
</dbReference>
<dbReference type="KEGG" id="mis:MICPUN_60208"/>
<dbReference type="InParanoid" id="C1EAV4"/>
<dbReference type="GeneID" id="8245302"/>
<dbReference type="InterPro" id="IPR046341">
    <property type="entry name" value="SET_dom_sf"/>
</dbReference>
<dbReference type="SUPFAM" id="SSF82199">
    <property type="entry name" value="SET domain"/>
    <property type="match status" value="1"/>
</dbReference>
<keyword evidence="3" id="KW-1185">Reference proteome</keyword>
<dbReference type="GO" id="GO:0016279">
    <property type="term" value="F:protein-lysine N-methyltransferase activity"/>
    <property type="evidence" value="ECO:0007669"/>
    <property type="project" value="TreeGrafter"/>
</dbReference>
<dbReference type="Gene3D" id="3.90.1410.10">
    <property type="entry name" value="set domain protein methyltransferase, domain 1"/>
    <property type="match status" value="1"/>
</dbReference>
<evidence type="ECO:0000256" key="1">
    <source>
        <dbReference type="SAM" id="MobiDB-lite"/>
    </source>
</evidence>
<dbReference type="OrthoDB" id="498852at2759"/>
<dbReference type="AlphaFoldDB" id="C1EAV4"/>
<evidence type="ECO:0000313" key="2">
    <source>
        <dbReference type="EMBL" id="ACO64925.1"/>
    </source>
</evidence>
<sequence length="401" mass="43642">MGIDRYHYAVYAKRNLAMDTPVVTAIPKAACLSARTCSVAETLREARLGGGLALNIAIMHERSLGEGSRWAGYFAVLPARGERTLPMFWTSAQLEHLRGTDLLRHVTEDAESMRLDFNENVVDGLCVTHPVAFPPGKHTLEAYMEAASLAASRAFYIGEECGEALVPWADMFNHKTDGEHVHVLGADDDDEDDEEEDESEEEESEEEESEEEESEEENEENEENEEEDAGPIEPPTGSLVIHACACAEKGDELFNTFGQQNNASLLHKYGFCEHHNAYTNVCVDVALVEDVVGGTKVRDAAAELGVDVADDAYFEIEPDGTIEEALLAVLGRAHRGEDEEDDPTTESPDVQASLRTILERRAAMYVGKGKGKGEESGAIPRGSDDGARVAAAGDRAELRGG</sequence>
<dbReference type="EMBL" id="CP001328">
    <property type="protein sequence ID" value="ACO64925.1"/>
    <property type="molecule type" value="Genomic_DNA"/>
</dbReference>
<dbReference type="PANTHER" id="PTHR13271:SF145">
    <property type="entry name" value="SET DOMAIN-CONTAINING PROTEIN"/>
    <property type="match status" value="1"/>
</dbReference>
<feature type="region of interest" description="Disordered" evidence="1">
    <location>
        <begin position="365"/>
        <end position="401"/>
    </location>
</feature>
<dbReference type="OMA" id="FYIGEEC"/>
<organism evidence="2 3">
    <name type="scientific">Micromonas commoda (strain RCC299 / NOUM17 / CCMP2709)</name>
    <name type="common">Picoplanktonic green alga</name>
    <dbReference type="NCBI Taxonomy" id="296587"/>
    <lineage>
        <taxon>Eukaryota</taxon>
        <taxon>Viridiplantae</taxon>
        <taxon>Chlorophyta</taxon>
        <taxon>Mamiellophyceae</taxon>
        <taxon>Mamiellales</taxon>
        <taxon>Mamiellaceae</taxon>
        <taxon>Micromonas</taxon>
    </lineage>
</organism>
<dbReference type="eggNOG" id="KOG1337">
    <property type="taxonomic scope" value="Eukaryota"/>
</dbReference>
<accession>C1EAV4</accession>
<evidence type="ECO:0000313" key="3">
    <source>
        <dbReference type="Proteomes" id="UP000002009"/>
    </source>
</evidence>
<name>C1EAV4_MICCC</name>
<protein>
    <submittedName>
        <fullName evidence="2">Set domain protein</fullName>
    </submittedName>
</protein>
<dbReference type="Proteomes" id="UP000002009">
    <property type="component" value="Chromosome 7"/>
</dbReference>
<reference evidence="2 3" key="1">
    <citation type="journal article" date="2009" name="Science">
        <title>Green evolution and dynamic adaptations revealed by genomes of the marine picoeukaryotes Micromonas.</title>
        <authorList>
            <person name="Worden A.Z."/>
            <person name="Lee J.H."/>
            <person name="Mock T."/>
            <person name="Rouze P."/>
            <person name="Simmons M.P."/>
            <person name="Aerts A.L."/>
            <person name="Allen A.E."/>
            <person name="Cuvelier M.L."/>
            <person name="Derelle E."/>
            <person name="Everett M.V."/>
            <person name="Foulon E."/>
            <person name="Grimwood J."/>
            <person name="Gundlach H."/>
            <person name="Henrissat B."/>
            <person name="Napoli C."/>
            <person name="McDonald S.M."/>
            <person name="Parker M.S."/>
            <person name="Rombauts S."/>
            <person name="Salamov A."/>
            <person name="Von Dassow P."/>
            <person name="Badger J.H."/>
            <person name="Coutinho P.M."/>
            <person name="Demir E."/>
            <person name="Dubchak I."/>
            <person name="Gentemann C."/>
            <person name="Eikrem W."/>
            <person name="Gready J.E."/>
            <person name="John U."/>
            <person name="Lanier W."/>
            <person name="Lindquist E.A."/>
            <person name="Lucas S."/>
            <person name="Mayer K.F."/>
            <person name="Moreau H."/>
            <person name="Not F."/>
            <person name="Otillar R."/>
            <person name="Panaud O."/>
            <person name="Pangilinan J."/>
            <person name="Paulsen I."/>
            <person name="Piegu B."/>
            <person name="Poliakov A."/>
            <person name="Robbens S."/>
            <person name="Schmutz J."/>
            <person name="Toulza E."/>
            <person name="Wyss T."/>
            <person name="Zelensky A."/>
            <person name="Zhou K."/>
            <person name="Armbrust E.V."/>
            <person name="Bhattacharya D."/>
            <person name="Goodenough U.W."/>
            <person name="Van de Peer Y."/>
            <person name="Grigoriev I.V."/>
        </authorList>
    </citation>
    <scope>NUCLEOTIDE SEQUENCE [LARGE SCALE GENOMIC DNA]</scope>
    <source>
        <strain evidence="3">RCC299 / NOUM17</strain>
    </source>
</reference>
<dbReference type="RefSeq" id="XP_002503667.1">
    <property type="nucleotide sequence ID" value="XM_002503621.1"/>
</dbReference>
<feature type="region of interest" description="Disordered" evidence="1">
    <location>
        <begin position="183"/>
        <end position="237"/>
    </location>
</feature>
<proteinExistence type="predicted"/>
<gene>
    <name evidence="2" type="ORF">MICPUN_60208</name>
</gene>
<feature type="compositionally biased region" description="Acidic residues" evidence="1">
    <location>
        <begin position="186"/>
        <end position="230"/>
    </location>
</feature>